<dbReference type="EMBL" id="CACRXK020001441">
    <property type="protein sequence ID" value="CAB3989183.1"/>
    <property type="molecule type" value="Genomic_DNA"/>
</dbReference>
<name>A0A6S7GDD3_PARCT</name>
<reference evidence="1" key="1">
    <citation type="submission" date="2020-04" db="EMBL/GenBank/DDBJ databases">
        <authorList>
            <person name="Alioto T."/>
            <person name="Alioto T."/>
            <person name="Gomez Garrido J."/>
        </authorList>
    </citation>
    <scope>NUCLEOTIDE SEQUENCE</scope>
    <source>
        <strain evidence="1">A484AB</strain>
    </source>
</reference>
<organism evidence="1 2">
    <name type="scientific">Paramuricea clavata</name>
    <name type="common">Red gorgonian</name>
    <name type="synonym">Violescent sea-whip</name>
    <dbReference type="NCBI Taxonomy" id="317549"/>
    <lineage>
        <taxon>Eukaryota</taxon>
        <taxon>Metazoa</taxon>
        <taxon>Cnidaria</taxon>
        <taxon>Anthozoa</taxon>
        <taxon>Octocorallia</taxon>
        <taxon>Malacalcyonacea</taxon>
        <taxon>Plexauridae</taxon>
        <taxon>Paramuricea</taxon>
    </lineage>
</organism>
<gene>
    <name evidence="1" type="ORF">PACLA_8A017865</name>
</gene>
<accession>A0A6S7GDD3</accession>
<protein>
    <submittedName>
        <fullName evidence="1">Uncharacterized protein</fullName>
    </submittedName>
</protein>
<dbReference type="InterPro" id="IPR021684">
    <property type="entry name" value="WBP1-like"/>
</dbReference>
<evidence type="ECO:0000313" key="2">
    <source>
        <dbReference type="Proteomes" id="UP001152795"/>
    </source>
</evidence>
<dbReference type="Proteomes" id="UP001152795">
    <property type="component" value="Unassembled WGS sequence"/>
</dbReference>
<proteinExistence type="predicted"/>
<sequence length="155" mass="17979">MARAFQSFLLLCLLAQAFAYRTCRIYHSHGNTVTEIKCTNSEYCCDHGCCRKVYTIWYFWTLLLFGLFVGIIFCWWYKAYKHRQRTTIVQRSVIPMQVVQPYPHPPMNGPNRQTIPGYPPYASYAFAPPPYSVAMNQESGPPPNYYPPNHAPKAQ</sequence>
<dbReference type="AlphaFoldDB" id="A0A6S7GDD3"/>
<evidence type="ECO:0000313" key="1">
    <source>
        <dbReference type="EMBL" id="CAB3989183.1"/>
    </source>
</evidence>
<comment type="caution">
    <text evidence="1">The sequence shown here is derived from an EMBL/GenBank/DDBJ whole genome shotgun (WGS) entry which is preliminary data.</text>
</comment>
<dbReference type="Pfam" id="PF11669">
    <property type="entry name" value="WBP-1"/>
    <property type="match status" value="1"/>
</dbReference>
<keyword evidence="2" id="KW-1185">Reference proteome</keyword>